<proteinExistence type="predicted"/>
<sequence>MVPIRIILDKKMNYLIVFSFFAVLFFCSAIESSLSDQAAMSNDPNLIPVSSTSQPPMTSMDPSTPSSMPPSSTSSSENGSTMSTSSSTTTTTMTSGCEQLLIPNIFLCLLFSNFVLLL</sequence>
<accession>A0AC34PYX4</accession>
<dbReference type="WBParaSite" id="JU765_v2.g11300.t1">
    <property type="protein sequence ID" value="JU765_v2.g11300.t1"/>
    <property type="gene ID" value="JU765_v2.g11300"/>
</dbReference>
<name>A0AC34PYX4_9BILA</name>
<reference evidence="2" key="1">
    <citation type="submission" date="2022-11" db="UniProtKB">
        <authorList>
            <consortium name="WormBaseParasite"/>
        </authorList>
    </citation>
    <scope>IDENTIFICATION</scope>
</reference>
<evidence type="ECO:0000313" key="2">
    <source>
        <dbReference type="WBParaSite" id="JU765_v2.g11300.t1"/>
    </source>
</evidence>
<protein>
    <submittedName>
        <fullName evidence="2">Uncharacterized protein</fullName>
    </submittedName>
</protein>
<dbReference type="Proteomes" id="UP000887576">
    <property type="component" value="Unplaced"/>
</dbReference>
<evidence type="ECO:0000313" key="1">
    <source>
        <dbReference type="Proteomes" id="UP000887576"/>
    </source>
</evidence>
<organism evidence="1 2">
    <name type="scientific">Panagrolaimus sp. JU765</name>
    <dbReference type="NCBI Taxonomy" id="591449"/>
    <lineage>
        <taxon>Eukaryota</taxon>
        <taxon>Metazoa</taxon>
        <taxon>Ecdysozoa</taxon>
        <taxon>Nematoda</taxon>
        <taxon>Chromadorea</taxon>
        <taxon>Rhabditida</taxon>
        <taxon>Tylenchina</taxon>
        <taxon>Panagrolaimomorpha</taxon>
        <taxon>Panagrolaimoidea</taxon>
        <taxon>Panagrolaimidae</taxon>
        <taxon>Panagrolaimus</taxon>
    </lineage>
</organism>